<organism evidence="1 2">
    <name type="scientific">Luteitalea pratensis</name>
    <dbReference type="NCBI Taxonomy" id="1855912"/>
    <lineage>
        <taxon>Bacteria</taxon>
        <taxon>Pseudomonadati</taxon>
        <taxon>Acidobacteriota</taxon>
        <taxon>Vicinamibacteria</taxon>
        <taxon>Vicinamibacterales</taxon>
        <taxon>Vicinamibacteraceae</taxon>
        <taxon>Luteitalea</taxon>
    </lineage>
</organism>
<evidence type="ECO:0000313" key="1">
    <source>
        <dbReference type="EMBL" id="AMY11120.1"/>
    </source>
</evidence>
<dbReference type="EMBL" id="CP015136">
    <property type="protein sequence ID" value="AMY11120.1"/>
    <property type="molecule type" value="Genomic_DNA"/>
</dbReference>
<reference evidence="2" key="2">
    <citation type="submission" date="2016-04" db="EMBL/GenBank/DDBJ databases">
        <title>First Complete Genome Sequence of a Subdivision 6 Acidobacterium.</title>
        <authorList>
            <person name="Huang S."/>
            <person name="Vieira S."/>
            <person name="Bunk B."/>
            <person name="Riedel T."/>
            <person name="Sproeer C."/>
            <person name="Overmann J."/>
        </authorList>
    </citation>
    <scope>NUCLEOTIDE SEQUENCE [LARGE SCALE GENOMIC DNA]</scope>
    <source>
        <strain evidence="2">DSM 100886 HEG_-6_39</strain>
    </source>
</reference>
<proteinExistence type="predicted"/>
<protein>
    <submittedName>
        <fullName evidence="1">Uncharacterized protein</fullName>
    </submittedName>
</protein>
<accession>A0A143PSQ0</accession>
<reference evidence="1 2" key="1">
    <citation type="journal article" date="2016" name="Genome Announc.">
        <title>First Complete Genome Sequence of a Subdivision 6 Acidobacterium Strain.</title>
        <authorList>
            <person name="Huang S."/>
            <person name="Vieira S."/>
            <person name="Bunk B."/>
            <person name="Riedel T."/>
            <person name="Sproer C."/>
            <person name="Overmann J."/>
        </authorList>
    </citation>
    <scope>NUCLEOTIDE SEQUENCE [LARGE SCALE GENOMIC DNA]</scope>
    <source>
        <strain evidence="2">DSM 100886 HEG_-6_39</strain>
    </source>
</reference>
<dbReference type="AlphaFoldDB" id="A0A143PSQ0"/>
<keyword evidence="2" id="KW-1185">Reference proteome</keyword>
<name>A0A143PSQ0_LUTPR</name>
<gene>
    <name evidence="1" type="ORF">LuPra_04365</name>
</gene>
<dbReference type="Proteomes" id="UP000076079">
    <property type="component" value="Chromosome"/>
</dbReference>
<evidence type="ECO:0000313" key="2">
    <source>
        <dbReference type="Proteomes" id="UP000076079"/>
    </source>
</evidence>
<dbReference type="KEGG" id="abac:LuPra_04365"/>
<sequence length="36" mass="4151">MGTDGDAFNVDPDRDPAPFMVERLSGDWNFMRHPQK</sequence>